<evidence type="ECO:0000313" key="2">
    <source>
        <dbReference type="EMBL" id="KAF2663239.1"/>
    </source>
</evidence>
<protein>
    <submittedName>
        <fullName evidence="2">Uncharacterized protein</fullName>
    </submittedName>
</protein>
<dbReference type="EMBL" id="MU004246">
    <property type="protein sequence ID" value="KAF2663239.1"/>
    <property type="molecule type" value="Genomic_DNA"/>
</dbReference>
<keyword evidence="1" id="KW-1133">Transmembrane helix</keyword>
<keyword evidence="1" id="KW-0812">Transmembrane</keyword>
<reference evidence="2" key="1">
    <citation type="journal article" date="2020" name="Stud. Mycol.">
        <title>101 Dothideomycetes genomes: a test case for predicting lifestyles and emergence of pathogens.</title>
        <authorList>
            <person name="Haridas S."/>
            <person name="Albert R."/>
            <person name="Binder M."/>
            <person name="Bloem J."/>
            <person name="Labutti K."/>
            <person name="Salamov A."/>
            <person name="Andreopoulos B."/>
            <person name="Baker S."/>
            <person name="Barry K."/>
            <person name="Bills G."/>
            <person name="Bluhm B."/>
            <person name="Cannon C."/>
            <person name="Castanera R."/>
            <person name="Culley D."/>
            <person name="Daum C."/>
            <person name="Ezra D."/>
            <person name="Gonzalez J."/>
            <person name="Henrissat B."/>
            <person name="Kuo A."/>
            <person name="Liang C."/>
            <person name="Lipzen A."/>
            <person name="Lutzoni F."/>
            <person name="Magnuson J."/>
            <person name="Mondo S."/>
            <person name="Nolan M."/>
            <person name="Ohm R."/>
            <person name="Pangilinan J."/>
            <person name="Park H.-J."/>
            <person name="Ramirez L."/>
            <person name="Alfaro M."/>
            <person name="Sun H."/>
            <person name="Tritt A."/>
            <person name="Yoshinaga Y."/>
            <person name="Zwiers L.-H."/>
            <person name="Turgeon B."/>
            <person name="Goodwin S."/>
            <person name="Spatafora J."/>
            <person name="Crous P."/>
            <person name="Grigoriev I."/>
        </authorList>
    </citation>
    <scope>NUCLEOTIDE SEQUENCE</scope>
    <source>
        <strain evidence="2">CBS 115976</strain>
    </source>
</reference>
<keyword evidence="1" id="KW-0472">Membrane</keyword>
<accession>A0A6A6TT50</accession>
<evidence type="ECO:0000313" key="3">
    <source>
        <dbReference type="Proteomes" id="UP000799302"/>
    </source>
</evidence>
<feature type="transmembrane region" description="Helical" evidence="1">
    <location>
        <begin position="20"/>
        <end position="38"/>
    </location>
</feature>
<organism evidence="2 3">
    <name type="scientific">Microthyrium microscopicum</name>
    <dbReference type="NCBI Taxonomy" id="703497"/>
    <lineage>
        <taxon>Eukaryota</taxon>
        <taxon>Fungi</taxon>
        <taxon>Dikarya</taxon>
        <taxon>Ascomycota</taxon>
        <taxon>Pezizomycotina</taxon>
        <taxon>Dothideomycetes</taxon>
        <taxon>Dothideomycetes incertae sedis</taxon>
        <taxon>Microthyriales</taxon>
        <taxon>Microthyriaceae</taxon>
        <taxon>Microthyrium</taxon>
    </lineage>
</organism>
<proteinExistence type="predicted"/>
<gene>
    <name evidence="2" type="ORF">BT63DRAFT_123117</name>
</gene>
<sequence length="81" mass="9031">MFGQSHAAVARHKGLSNVRILWLVSLAFAPTIMTTNTARRKNGIIVQIVMSLDMSGVGVPRNNLRQGRLLVTYRYQCQSIC</sequence>
<dbReference type="Proteomes" id="UP000799302">
    <property type="component" value="Unassembled WGS sequence"/>
</dbReference>
<name>A0A6A6TT50_9PEZI</name>
<keyword evidence="3" id="KW-1185">Reference proteome</keyword>
<dbReference type="AlphaFoldDB" id="A0A6A6TT50"/>
<evidence type="ECO:0000256" key="1">
    <source>
        <dbReference type="SAM" id="Phobius"/>
    </source>
</evidence>